<evidence type="ECO:0000256" key="9">
    <source>
        <dbReference type="ARBA" id="ARBA00034881"/>
    </source>
</evidence>
<feature type="compositionally biased region" description="Basic and acidic residues" evidence="10">
    <location>
        <begin position="193"/>
        <end position="220"/>
    </location>
</feature>
<feature type="compositionally biased region" description="Basic and acidic residues" evidence="10">
    <location>
        <begin position="233"/>
        <end position="258"/>
    </location>
</feature>
<dbReference type="CDD" id="cd18105">
    <property type="entry name" value="SpoU-like_MRM1"/>
    <property type="match status" value="1"/>
</dbReference>
<evidence type="ECO:0000256" key="7">
    <source>
        <dbReference type="ARBA" id="ARBA00022946"/>
    </source>
</evidence>
<feature type="region of interest" description="Disordered" evidence="10">
    <location>
        <begin position="840"/>
        <end position="874"/>
    </location>
</feature>
<keyword evidence="5" id="KW-0808">Transferase</keyword>
<proteinExistence type="inferred from homology"/>
<keyword evidence="13" id="KW-1185">Reference proteome</keyword>
<evidence type="ECO:0000313" key="13">
    <source>
        <dbReference type="Proteomes" id="UP001271007"/>
    </source>
</evidence>
<dbReference type="InterPro" id="IPR001537">
    <property type="entry name" value="SpoU_MeTrfase"/>
</dbReference>
<feature type="domain" description="RNA 2-O ribose methyltransferase substrate binding" evidence="11">
    <location>
        <begin position="533"/>
        <end position="613"/>
    </location>
</feature>
<evidence type="ECO:0000256" key="2">
    <source>
        <dbReference type="ARBA" id="ARBA00007228"/>
    </source>
</evidence>
<feature type="compositionally biased region" description="Low complexity" evidence="10">
    <location>
        <begin position="221"/>
        <end position="232"/>
    </location>
</feature>
<keyword evidence="6" id="KW-0949">S-adenosyl-L-methionine</keyword>
<sequence length="874" mass="96202">MDDYSRQSGVDDVGHQAWSASRRRFIANRRPARSNDRPSFDDRSNGRRQFDRPRKYERGSRDETPSNFAPRTSIGKKASFGERSSSGPAYQADAHAKPQRERYSGAFEPRGRTDTDGHSRDKPSFRERSSTGHSTDKRSVRERSKTEYSGDKPAFRERSSTGRSTDKPSFRERSTTGYTRDKPSFSGRSTTEYSRDKPSFRERSATGHSRDRPSFSERRSFPSSRSSDSSSAPRREFREREDGKRDGSPARVTRDRYQAPEAFPKTINPPASRSDEDQKLLGELIRARDKGTGPYKDVREDELAVRIEKVRGNLSKGKAKKENKNMLHEKAITIPEDDPTVLALKGKFKSVVDSLTELRELEDEEPTEAGALRETVETLHVKLQRIEDKVKHALEKAGHKGANIMPYLEAAVIEFFDEDSGDMCNLADTRPTNLSSSAVWIGNDKSEGNLHLVLSQTAEAIVANANEGEAGVVRKEKRRKDVEPTSRGSIQDQLDEQEVLEKIKMVGLRGHEDDYYEDGMPYSIPRTKADAVFLYGTNTVLAALRAKRRKFYALHFNTKLPSYESDTASEIRRLAARASIPCHPSASKSLLNAMSENRPHNGVVLEASVMPAPPTISLGKPAMEAGEVPLFTGHQSLEESSINGTATSIAVQSSAQTWRRPFVLMLDGILDPQNVGNILRTAYYYGVDAVAISTNTCCPLTSAALAKASSGACEAIQILALPKPGNFVYASKKAGWKIYAADAPPTGKDAAKHESGKDWISHATVSNQSPLEKDPVILMLGAEGEGLRENLKARADFFVGIAPVVKKGAVDVGVDSINVGTAAAVLVDSFLRKPMTLSTAKSQSLAGKKNNAAEAKGADIEGDTEADEPSKVWE</sequence>
<dbReference type="SUPFAM" id="SSF75217">
    <property type="entry name" value="alpha/beta knot"/>
    <property type="match status" value="1"/>
</dbReference>
<evidence type="ECO:0000256" key="6">
    <source>
        <dbReference type="ARBA" id="ARBA00022691"/>
    </source>
</evidence>
<dbReference type="InterPro" id="IPR047182">
    <property type="entry name" value="MRM1"/>
</dbReference>
<feature type="compositionally biased region" description="Low complexity" evidence="10">
    <location>
        <begin position="846"/>
        <end position="855"/>
    </location>
</feature>
<protein>
    <recommendedName>
        <fullName evidence="9">rRNA methyltransferase 1, mitochondrial</fullName>
    </recommendedName>
</protein>
<dbReference type="Pfam" id="PF08032">
    <property type="entry name" value="SpoU_sub_bind"/>
    <property type="match status" value="1"/>
</dbReference>
<comment type="similarity">
    <text evidence="2">Belongs to the class IV-like SAM-binding methyltransferase superfamily. RNA methyltransferase TrmH family.</text>
</comment>
<evidence type="ECO:0000256" key="4">
    <source>
        <dbReference type="ARBA" id="ARBA00022603"/>
    </source>
</evidence>
<dbReference type="InterPro" id="IPR029026">
    <property type="entry name" value="tRNA_m1G_MTases_N"/>
</dbReference>
<accession>A0AAJ0GAM6</accession>
<evidence type="ECO:0000259" key="11">
    <source>
        <dbReference type="SMART" id="SM00967"/>
    </source>
</evidence>
<dbReference type="SUPFAM" id="SSF55315">
    <property type="entry name" value="L30e-like"/>
    <property type="match status" value="1"/>
</dbReference>
<keyword evidence="4" id="KW-0489">Methyltransferase</keyword>
<comment type="subcellular location">
    <subcellularLocation>
        <location evidence="1">Mitochondrion</location>
    </subcellularLocation>
</comment>
<dbReference type="InterPro" id="IPR047261">
    <property type="entry name" value="MRM1_MeTrfase_dom"/>
</dbReference>
<dbReference type="Pfam" id="PF00588">
    <property type="entry name" value="SpoU_methylase"/>
    <property type="match status" value="1"/>
</dbReference>
<evidence type="ECO:0000256" key="10">
    <source>
        <dbReference type="SAM" id="MobiDB-lite"/>
    </source>
</evidence>
<name>A0AAJ0GAM6_9PEZI</name>
<keyword evidence="7" id="KW-0809">Transit peptide</keyword>
<dbReference type="GO" id="GO:0005739">
    <property type="term" value="C:mitochondrion"/>
    <property type="evidence" value="ECO:0007669"/>
    <property type="project" value="UniProtKB-SubCell"/>
</dbReference>
<dbReference type="AlphaFoldDB" id="A0AAJ0GAM6"/>
<keyword evidence="8" id="KW-0496">Mitochondrion</keyword>
<dbReference type="InterPro" id="IPR029028">
    <property type="entry name" value="Alpha/beta_knot_MTases"/>
</dbReference>
<dbReference type="InterPro" id="IPR013123">
    <property type="entry name" value="SpoU_subst-bd"/>
</dbReference>
<dbReference type="GO" id="GO:0003723">
    <property type="term" value="F:RNA binding"/>
    <property type="evidence" value="ECO:0007669"/>
    <property type="project" value="InterPro"/>
</dbReference>
<dbReference type="PANTHER" id="PTHR46103">
    <property type="entry name" value="RRNA METHYLTRANSFERASE 1, MITOCHONDRIAL"/>
    <property type="match status" value="1"/>
</dbReference>
<dbReference type="EMBL" id="JAWDJX010000011">
    <property type="protein sequence ID" value="KAK3054600.1"/>
    <property type="molecule type" value="Genomic_DNA"/>
</dbReference>
<dbReference type="GO" id="GO:0016435">
    <property type="term" value="F:rRNA (guanine) methyltransferase activity"/>
    <property type="evidence" value="ECO:0007669"/>
    <property type="project" value="TreeGrafter"/>
</dbReference>
<feature type="compositionally biased region" description="Basic and acidic residues" evidence="10">
    <location>
        <begin position="94"/>
        <end position="183"/>
    </location>
</feature>
<evidence type="ECO:0000313" key="12">
    <source>
        <dbReference type="EMBL" id="KAK3054600.1"/>
    </source>
</evidence>
<organism evidence="12 13">
    <name type="scientific">Extremus antarcticus</name>
    <dbReference type="NCBI Taxonomy" id="702011"/>
    <lineage>
        <taxon>Eukaryota</taxon>
        <taxon>Fungi</taxon>
        <taxon>Dikarya</taxon>
        <taxon>Ascomycota</taxon>
        <taxon>Pezizomycotina</taxon>
        <taxon>Dothideomycetes</taxon>
        <taxon>Dothideomycetidae</taxon>
        <taxon>Mycosphaerellales</taxon>
        <taxon>Extremaceae</taxon>
        <taxon>Extremus</taxon>
    </lineage>
</organism>
<dbReference type="Gene3D" id="3.30.1330.30">
    <property type="match status" value="1"/>
</dbReference>
<dbReference type="InterPro" id="IPR029064">
    <property type="entry name" value="Ribosomal_eL30-like_sf"/>
</dbReference>
<gene>
    <name evidence="12" type="ORF">LTR09_004329</name>
</gene>
<comment type="caution">
    <text evidence="12">The sequence shown here is derived from an EMBL/GenBank/DDBJ whole genome shotgun (WGS) entry which is preliminary data.</text>
</comment>
<evidence type="ECO:0000256" key="3">
    <source>
        <dbReference type="ARBA" id="ARBA00022552"/>
    </source>
</evidence>
<feature type="region of interest" description="Disordered" evidence="10">
    <location>
        <begin position="1"/>
        <end position="277"/>
    </location>
</feature>
<evidence type="ECO:0000256" key="5">
    <source>
        <dbReference type="ARBA" id="ARBA00022679"/>
    </source>
</evidence>
<keyword evidence="3" id="KW-0698">rRNA processing</keyword>
<reference evidence="12" key="1">
    <citation type="submission" date="2023-04" db="EMBL/GenBank/DDBJ databases">
        <title>Black Yeasts Isolated from many extreme environments.</title>
        <authorList>
            <person name="Coleine C."/>
            <person name="Stajich J.E."/>
            <person name="Selbmann L."/>
        </authorList>
    </citation>
    <scope>NUCLEOTIDE SEQUENCE</scope>
    <source>
        <strain evidence="12">CCFEE 5312</strain>
    </source>
</reference>
<dbReference type="Gene3D" id="3.40.1280.10">
    <property type="match status" value="1"/>
</dbReference>
<feature type="compositionally biased region" description="Basic and acidic residues" evidence="10">
    <location>
        <begin position="33"/>
        <end position="64"/>
    </location>
</feature>
<feature type="compositionally biased region" description="Basic residues" evidence="10">
    <location>
        <begin position="21"/>
        <end position="32"/>
    </location>
</feature>
<evidence type="ECO:0000256" key="8">
    <source>
        <dbReference type="ARBA" id="ARBA00023128"/>
    </source>
</evidence>
<dbReference type="SMART" id="SM00967">
    <property type="entry name" value="SpoU_sub_bind"/>
    <property type="match status" value="1"/>
</dbReference>
<dbReference type="Proteomes" id="UP001271007">
    <property type="component" value="Unassembled WGS sequence"/>
</dbReference>
<evidence type="ECO:0000256" key="1">
    <source>
        <dbReference type="ARBA" id="ARBA00004173"/>
    </source>
</evidence>
<dbReference type="PANTHER" id="PTHR46103:SF1">
    <property type="entry name" value="RRNA METHYLTRANSFERASE 1, MITOCHONDRIAL"/>
    <property type="match status" value="1"/>
</dbReference>